<evidence type="ECO:0000259" key="1">
    <source>
        <dbReference type="Pfam" id="PF00535"/>
    </source>
</evidence>
<dbReference type="InterPro" id="IPR029044">
    <property type="entry name" value="Nucleotide-diphossugar_trans"/>
</dbReference>
<organism evidence="2 3">
    <name type="scientific">Liquorilactobacillus capillatus DSM 19910</name>
    <dbReference type="NCBI Taxonomy" id="1423731"/>
    <lineage>
        <taxon>Bacteria</taxon>
        <taxon>Bacillati</taxon>
        <taxon>Bacillota</taxon>
        <taxon>Bacilli</taxon>
        <taxon>Lactobacillales</taxon>
        <taxon>Lactobacillaceae</taxon>
        <taxon>Liquorilactobacillus</taxon>
    </lineage>
</organism>
<dbReference type="Pfam" id="PF00535">
    <property type="entry name" value="Glycos_transf_2"/>
    <property type="match status" value="1"/>
</dbReference>
<accession>A0A0R1MCB9</accession>
<dbReference type="InterPro" id="IPR001173">
    <property type="entry name" value="Glyco_trans_2-like"/>
</dbReference>
<dbReference type="PANTHER" id="PTHR22916">
    <property type="entry name" value="GLYCOSYLTRANSFERASE"/>
    <property type="match status" value="1"/>
</dbReference>
<dbReference type="Gene3D" id="3.90.550.10">
    <property type="entry name" value="Spore Coat Polysaccharide Biosynthesis Protein SpsA, Chain A"/>
    <property type="match status" value="1"/>
</dbReference>
<proteinExistence type="predicted"/>
<gene>
    <name evidence="2" type="ORF">FC81_GL000639</name>
</gene>
<comment type="caution">
    <text evidence="2">The sequence shown here is derived from an EMBL/GenBank/DDBJ whole genome shotgun (WGS) entry which is preliminary data.</text>
</comment>
<name>A0A0R1MCB9_9LACO</name>
<evidence type="ECO:0000313" key="2">
    <source>
        <dbReference type="EMBL" id="KRL02602.1"/>
    </source>
</evidence>
<dbReference type="PATRIC" id="fig|1423731.3.peg.653"/>
<reference evidence="2 3" key="1">
    <citation type="journal article" date="2015" name="Genome Announc.">
        <title>Expanding the biotechnology potential of lactobacilli through comparative genomics of 213 strains and associated genera.</title>
        <authorList>
            <person name="Sun Z."/>
            <person name="Harris H.M."/>
            <person name="McCann A."/>
            <person name="Guo C."/>
            <person name="Argimon S."/>
            <person name="Zhang W."/>
            <person name="Yang X."/>
            <person name="Jeffery I.B."/>
            <person name="Cooney J.C."/>
            <person name="Kagawa T.F."/>
            <person name="Liu W."/>
            <person name="Song Y."/>
            <person name="Salvetti E."/>
            <person name="Wrobel A."/>
            <person name="Rasinkangas P."/>
            <person name="Parkhill J."/>
            <person name="Rea M.C."/>
            <person name="O'Sullivan O."/>
            <person name="Ritari J."/>
            <person name="Douillard F.P."/>
            <person name="Paul Ross R."/>
            <person name="Yang R."/>
            <person name="Briner A.E."/>
            <person name="Felis G.E."/>
            <person name="de Vos W.M."/>
            <person name="Barrangou R."/>
            <person name="Klaenhammer T.R."/>
            <person name="Caufield P.W."/>
            <person name="Cui Y."/>
            <person name="Zhang H."/>
            <person name="O'Toole P.W."/>
        </authorList>
    </citation>
    <scope>NUCLEOTIDE SEQUENCE [LARGE SCALE GENOMIC DNA]</scope>
    <source>
        <strain evidence="2 3">DSM 19910</strain>
    </source>
</reference>
<dbReference type="SUPFAM" id="SSF53448">
    <property type="entry name" value="Nucleotide-diphospho-sugar transferases"/>
    <property type="match status" value="1"/>
</dbReference>
<dbReference type="STRING" id="1423731.FC81_GL000639"/>
<sequence>MVTMKRILILLSTFNGQSVVKRQVESIIAQREVDAHILVRDDGSSDNTLDVLFDLRKKYRNKIEIIKDANIGYRKSFFYLIQSAQEYDYYGFSDQDDLWMDDKVISCIKLIENHKDKGPKLAHVGAISVDENLKKRLQQEKRKPKPSSFKMAIATEYFQGCGMIWNKELMRIVRLYVPRDTRITHDYWVGLLGYLFGDIYFCSKPKFYHIRYKTNSSRDGNILLGRVDRLKKIFTTDSAYMNPAQDLSNGYSSLLTKSQKNFLNKLINYRKNSKNKISILFDIRFKRPTLLATLLFKFSILINHY</sequence>
<dbReference type="Proteomes" id="UP000051621">
    <property type="component" value="Unassembled WGS sequence"/>
</dbReference>
<dbReference type="EMBL" id="AZEF01000011">
    <property type="protein sequence ID" value="KRL02602.1"/>
    <property type="molecule type" value="Genomic_DNA"/>
</dbReference>
<dbReference type="PANTHER" id="PTHR22916:SF3">
    <property type="entry name" value="UDP-GLCNAC:BETAGAL BETA-1,3-N-ACETYLGLUCOSAMINYLTRANSFERASE-LIKE PROTEIN 1"/>
    <property type="match status" value="1"/>
</dbReference>
<dbReference type="GO" id="GO:0016758">
    <property type="term" value="F:hexosyltransferase activity"/>
    <property type="evidence" value="ECO:0007669"/>
    <property type="project" value="UniProtKB-ARBA"/>
</dbReference>
<protein>
    <recommendedName>
        <fullName evidence="1">Glycosyltransferase 2-like domain-containing protein</fullName>
    </recommendedName>
</protein>
<keyword evidence="3" id="KW-1185">Reference proteome</keyword>
<evidence type="ECO:0000313" key="3">
    <source>
        <dbReference type="Proteomes" id="UP000051621"/>
    </source>
</evidence>
<dbReference type="AlphaFoldDB" id="A0A0R1MCB9"/>
<feature type="domain" description="Glycosyltransferase 2-like" evidence="1">
    <location>
        <begin position="9"/>
        <end position="138"/>
    </location>
</feature>
<dbReference type="OrthoDB" id="9802649at2"/>